<evidence type="ECO:0000256" key="1">
    <source>
        <dbReference type="ARBA" id="ARBA00001968"/>
    </source>
</evidence>
<dbReference type="AlphaFoldDB" id="A0A8J8WNL6"/>
<dbReference type="GO" id="GO:0016787">
    <property type="term" value="F:hydrolase activity"/>
    <property type="evidence" value="ECO:0007669"/>
    <property type="project" value="UniProtKB-KW"/>
</dbReference>
<dbReference type="PANTHER" id="PTHR22930:SF269">
    <property type="entry name" value="NUCLEASE HARBI1-LIKE PROTEIN"/>
    <property type="match status" value="1"/>
</dbReference>
<dbReference type="GO" id="GO:0046872">
    <property type="term" value="F:metal ion binding"/>
    <property type="evidence" value="ECO:0007669"/>
    <property type="project" value="UniProtKB-KW"/>
</dbReference>
<evidence type="ECO:0000256" key="7">
    <source>
        <dbReference type="ARBA" id="ARBA00023242"/>
    </source>
</evidence>
<reference evidence="9" key="1">
    <citation type="submission" date="2020-07" db="EMBL/GenBank/DDBJ databases">
        <title>The High-quality genome of the commercially important snow crab, Chionoecetes opilio.</title>
        <authorList>
            <person name="Jeong J.-H."/>
            <person name="Ryu S."/>
        </authorList>
    </citation>
    <scope>NUCLEOTIDE SEQUENCE</scope>
    <source>
        <strain evidence="9">MADBK_172401_WGS</strain>
        <tissue evidence="9">Digestive gland</tissue>
    </source>
</reference>
<organism evidence="9 10">
    <name type="scientific">Chionoecetes opilio</name>
    <name type="common">Atlantic snow crab</name>
    <name type="synonym">Cancer opilio</name>
    <dbReference type="NCBI Taxonomy" id="41210"/>
    <lineage>
        <taxon>Eukaryota</taxon>
        <taxon>Metazoa</taxon>
        <taxon>Ecdysozoa</taxon>
        <taxon>Arthropoda</taxon>
        <taxon>Crustacea</taxon>
        <taxon>Multicrustacea</taxon>
        <taxon>Malacostraca</taxon>
        <taxon>Eumalacostraca</taxon>
        <taxon>Eucarida</taxon>
        <taxon>Decapoda</taxon>
        <taxon>Pleocyemata</taxon>
        <taxon>Brachyura</taxon>
        <taxon>Eubrachyura</taxon>
        <taxon>Majoidea</taxon>
        <taxon>Majidae</taxon>
        <taxon>Chionoecetes</taxon>
    </lineage>
</organism>
<feature type="domain" description="DDE Tnp4" evidence="8">
    <location>
        <begin position="128"/>
        <end position="194"/>
    </location>
</feature>
<dbReference type="InterPro" id="IPR045249">
    <property type="entry name" value="HARBI1-like"/>
</dbReference>
<evidence type="ECO:0000313" key="10">
    <source>
        <dbReference type="Proteomes" id="UP000770661"/>
    </source>
</evidence>
<dbReference type="InterPro" id="IPR027806">
    <property type="entry name" value="HARBI1_dom"/>
</dbReference>
<dbReference type="GO" id="GO:0005634">
    <property type="term" value="C:nucleus"/>
    <property type="evidence" value="ECO:0007669"/>
    <property type="project" value="UniProtKB-SubCell"/>
</dbReference>
<evidence type="ECO:0000256" key="2">
    <source>
        <dbReference type="ARBA" id="ARBA00004123"/>
    </source>
</evidence>
<evidence type="ECO:0000256" key="5">
    <source>
        <dbReference type="ARBA" id="ARBA00022723"/>
    </source>
</evidence>
<protein>
    <submittedName>
        <fullName evidence="9">Protein ALP1-like</fullName>
    </submittedName>
</protein>
<dbReference type="PANTHER" id="PTHR22930">
    <property type="match status" value="1"/>
</dbReference>
<keyword evidence="10" id="KW-1185">Reference proteome</keyword>
<comment type="similarity">
    <text evidence="3">Belongs to the HARBI1 family.</text>
</comment>
<accession>A0A8J8WNL6</accession>
<dbReference type="Pfam" id="PF13359">
    <property type="entry name" value="DDE_Tnp_4"/>
    <property type="match status" value="1"/>
</dbReference>
<evidence type="ECO:0000256" key="6">
    <source>
        <dbReference type="ARBA" id="ARBA00022801"/>
    </source>
</evidence>
<comment type="subcellular location">
    <subcellularLocation>
        <location evidence="2">Nucleus</location>
    </subcellularLocation>
</comment>
<keyword evidence="7" id="KW-0539">Nucleus</keyword>
<name>A0A8J8WNL6_CHIOP</name>
<dbReference type="OrthoDB" id="6378447at2759"/>
<dbReference type="Proteomes" id="UP000770661">
    <property type="component" value="Unassembled WGS sequence"/>
</dbReference>
<comment type="cofactor">
    <cofactor evidence="1">
        <name>a divalent metal cation</name>
        <dbReference type="ChEBI" id="CHEBI:60240"/>
    </cofactor>
</comment>
<keyword evidence="5" id="KW-0479">Metal-binding</keyword>
<evidence type="ECO:0000313" key="9">
    <source>
        <dbReference type="EMBL" id="KAG0700700.1"/>
    </source>
</evidence>
<keyword evidence="4" id="KW-0540">Nuclease</keyword>
<comment type="caution">
    <text evidence="9">The sequence shown here is derived from an EMBL/GenBank/DDBJ whole genome shotgun (WGS) entry which is preliminary data.</text>
</comment>
<sequence>MEMEKTTDPTSFHGAYRMTPATFDELLALVGPHIVKQTTNFRDPVGVSERLGITLRYLATGMSQRDVARHFCVGRATVCKIIQEVCQAIWRGPLAGGTASVQESQETVPAAGQVGVVGTELCVTVCAVDGKHIHIQKPALSGSLYFNYKRTFSTILMGVADAAYRFIYLDVGSYGREHDGSVFAQSTFGKALEDGTLLLPQSPNGDLPYVFFPNVLLFARMWTEEQDEKLISTVGQYPWLYDAAQEN</sequence>
<evidence type="ECO:0000256" key="3">
    <source>
        <dbReference type="ARBA" id="ARBA00006958"/>
    </source>
</evidence>
<evidence type="ECO:0000256" key="4">
    <source>
        <dbReference type="ARBA" id="ARBA00022722"/>
    </source>
</evidence>
<proteinExistence type="inferred from homology"/>
<dbReference type="EMBL" id="JACEEZ010025447">
    <property type="protein sequence ID" value="KAG0700700.1"/>
    <property type="molecule type" value="Genomic_DNA"/>
</dbReference>
<evidence type="ECO:0000259" key="8">
    <source>
        <dbReference type="Pfam" id="PF13359"/>
    </source>
</evidence>
<dbReference type="GO" id="GO:0004518">
    <property type="term" value="F:nuclease activity"/>
    <property type="evidence" value="ECO:0007669"/>
    <property type="project" value="UniProtKB-KW"/>
</dbReference>
<keyword evidence="6" id="KW-0378">Hydrolase</keyword>
<gene>
    <name evidence="9" type="ORF">GWK47_025488</name>
</gene>